<dbReference type="PROSITE" id="PS50181">
    <property type="entry name" value="FBOX"/>
    <property type="match status" value="1"/>
</dbReference>
<organism evidence="2 3">
    <name type="scientific">Lolium multiflorum</name>
    <name type="common">Italian ryegrass</name>
    <name type="synonym">Lolium perenne subsp. multiflorum</name>
    <dbReference type="NCBI Taxonomy" id="4521"/>
    <lineage>
        <taxon>Eukaryota</taxon>
        <taxon>Viridiplantae</taxon>
        <taxon>Streptophyta</taxon>
        <taxon>Embryophyta</taxon>
        <taxon>Tracheophyta</taxon>
        <taxon>Spermatophyta</taxon>
        <taxon>Magnoliopsida</taxon>
        <taxon>Liliopsida</taxon>
        <taxon>Poales</taxon>
        <taxon>Poaceae</taxon>
        <taxon>BOP clade</taxon>
        <taxon>Pooideae</taxon>
        <taxon>Poodae</taxon>
        <taxon>Poeae</taxon>
        <taxon>Poeae Chloroplast Group 2 (Poeae type)</taxon>
        <taxon>Loliodinae</taxon>
        <taxon>Loliinae</taxon>
        <taxon>Lolium</taxon>
    </lineage>
</organism>
<dbReference type="EMBL" id="JAUUTY010000004">
    <property type="protein sequence ID" value="KAK1649390.1"/>
    <property type="molecule type" value="Genomic_DNA"/>
</dbReference>
<feature type="domain" description="F-box" evidence="1">
    <location>
        <begin position="8"/>
        <end position="53"/>
    </location>
</feature>
<reference evidence="2" key="1">
    <citation type="submission" date="2023-07" db="EMBL/GenBank/DDBJ databases">
        <title>A chromosome-level genome assembly of Lolium multiflorum.</title>
        <authorList>
            <person name="Chen Y."/>
            <person name="Copetti D."/>
            <person name="Kolliker R."/>
            <person name="Studer B."/>
        </authorList>
    </citation>
    <scope>NUCLEOTIDE SEQUENCE</scope>
    <source>
        <strain evidence="2">02402/16</strain>
        <tissue evidence="2">Leaf</tissue>
    </source>
</reference>
<protein>
    <recommendedName>
        <fullName evidence="1">F-box domain-containing protein</fullName>
    </recommendedName>
</protein>
<accession>A0AAD8SC98</accession>
<evidence type="ECO:0000259" key="1">
    <source>
        <dbReference type="PROSITE" id="PS50181"/>
    </source>
</evidence>
<gene>
    <name evidence="2" type="ORF">QYE76_067195</name>
</gene>
<dbReference type="InterPro" id="IPR017451">
    <property type="entry name" value="F-box-assoc_interact_dom"/>
</dbReference>
<dbReference type="InterPro" id="IPR050796">
    <property type="entry name" value="SCF_F-box_component"/>
</dbReference>
<dbReference type="InterPro" id="IPR013187">
    <property type="entry name" value="F-box-assoc_dom_typ3"/>
</dbReference>
<dbReference type="Gene3D" id="1.20.1280.50">
    <property type="match status" value="1"/>
</dbReference>
<dbReference type="InterPro" id="IPR036047">
    <property type="entry name" value="F-box-like_dom_sf"/>
</dbReference>
<dbReference type="SUPFAM" id="SSF81383">
    <property type="entry name" value="F-box domain"/>
    <property type="match status" value="1"/>
</dbReference>
<evidence type="ECO:0000313" key="3">
    <source>
        <dbReference type="Proteomes" id="UP001231189"/>
    </source>
</evidence>
<evidence type="ECO:0000313" key="2">
    <source>
        <dbReference type="EMBL" id="KAK1649390.1"/>
    </source>
</evidence>
<dbReference type="InterPro" id="IPR001810">
    <property type="entry name" value="F-box_dom"/>
</dbReference>
<dbReference type="Proteomes" id="UP001231189">
    <property type="component" value="Unassembled WGS sequence"/>
</dbReference>
<name>A0AAD8SC98_LOLMU</name>
<dbReference type="SMART" id="SM00256">
    <property type="entry name" value="FBOX"/>
    <property type="match status" value="1"/>
</dbReference>
<dbReference type="Pfam" id="PF00646">
    <property type="entry name" value="F-box"/>
    <property type="match status" value="1"/>
</dbReference>
<dbReference type="AlphaFoldDB" id="A0AAD8SC98"/>
<dbReference type="NCBIfam" id="TIGR01640">
    <property type="entry name" value="F_box_assoc_1"/>
    <property type="match status" value="1"/>
</dbReference>
<keyword evidence="3" id="KW-1185">Reference proteome</keyword>
<comment type="caution">
    <text evidence="2">The sequence shown here is derived from an EMBL/GenBank/DDBJ whole genome shotgun (WGS) entry which is preliminary data.</text>
</comment>
<dbReference type="PANTHER" id="PTHR31672:SF2">
    <property type="entry name" value="F-BOX DOMAIN-CONTAINING PROTEIN"/>
    <property type="match status" value="1"/>
</dbReference>
<proteinExistence type="predicted"/>
<dbReference type="Pfam" id="PF08268">
    <property type="entry name" value="FBA_3"/>
    <property type="match status" value="1"/>
</dbReference>
<sequence length="459" mass="52247">MMEHGRKYVEGKEIPAEMLHEILLKLPTRDVVRCSLVSRLWRSAVKNSSFRKLHDASHVAAAAPPEVLMVSEHRKRKGRCAEASVFNVSSGKPMCHVVNPPGYSLTNVCGGFLCFAPTEEDRVQPAILCNPATGEKLKLPETPMSGWHDLVALGFSPSTSERKLFRYTGMMTSSKKYLDVYTLGESSGWRRHTYIPRHGPRCGSHLPVLVGGKLYVVIDRPEGYRRKPDRILVIDVASEMHCTYRLPRFEAGVQVNAFELRGQLCLAVSDGGWCKHPKVQFWVMPPLDRLVYSEDEGTELNWDLRYSFYIEGDFKRNFPFICFSDPPRGVWLDDKEMLCYRLGNTLYKYDTNAGSVSPNSEPLQWNQKLVLPPMPRRLDGQWGIYPGYRPTLLSPLTFLSPPSKEEEEIQQFERALLETLRTHMSQNVGSAVDERAAKRICGRINSSDVSLFPDIFKFR</sequence>
<dbReference type="PANTHER" id="PTHR31672">
    <property type="entry name" value="BNACNNG10540D PROTEIN"/>
    <property type="match status" value="1"/>
</dbReference>